<dbReference type="AlphaFoldDB" id="A0A5A4RV24"/>
<accession>A0A5A4RV24</accession>
<organism evidence="1">
    <name type="scientific">Staphylococcus aureus</name>
    <dbReference type="NCBI Taxonomy" id="1280"/>
    <lineage>
        <taxon>Bacteria</taxon>
        <taxon>Bacillati</taxon>
        <taxon>Bacillota</taxon>
        <taxon>Bacilli</taxon>
        <taxon>Bacillales</taxon>
        <taxon>Staphylococcaceae</taxon>
        <taxon>Staphylococcus</taxon>
    </lineage>
</organism>
<proteinExistence type="predicted"/>
<dbReference type="RefSeq" id="WP_020808100.1">
    <property type="nucleotide sequence ID" value="NZ_CP092538.1"/>
</dbReference>
<evidence type="ECO:0000313" key="1">
    <source>
        <dbReference type="EMBL" id="BBH85161.1"/>
    </source>
</evidence>
<sequence>MADHVYFRTSIPGRDLAVRYVDAIFSIAWSLQDEQQFRQNIHQSAMEVNRQPPLVLPGITVYAYEDKKECVKT</sequence>
<protein>
    <submittedName>
        <fullName evidence="1">Uncharacterized protein</fullName>
    </submittedName>
</protein>
<dbReference type="EMBL" id="LC440648">
    <property type="protein sequence ID" value="BBH85161.1"/>
    <property type="molecule type" value="Genomic_DNA"/>
</dbReference>
<name>A0A5A4RV24_STAAU</name>
<reference evidence="1" key="1">
    <citation type="journal article" date="2019" name="J. Antimicrob. Chemother.">
        <title>Novel SCCmec type XIV (5A) and a Truncated SCCmec Element in Staphylococcal cassette chromosome (SCC) Composite Islands carrying speG in ST5 MRSA in Japan.</title>
        <authorList>
            <person name="Urushibara N."/>
            <person name="Aung M.S."/>
            <person name="Kawaguchiya M."/>
            <person name="Kobayashi N."/>
        </authorList>
    </citation>
    <scope>NUCLEOTIDE SEQUENCE</scope>
    <source>
        <strain evidence="1">SC955</strain>
    </source>
</reference>